<keyword evidence="4 7" id="KW-0238">DNA-binding</keyword>
<keyword evidence="2" id="KW-0902">Two-component regulatory system</keyword>
<feature type="domain" description="Response regulatory" evidence="8">
    <location>
        <begin position="2"/>
        <end position="116"/>
    </location>
</feature>
<gene>
    <name evidence="10" type="ORF">A8V01_01450</name>
</gene>
<dbReference type="SUPFAM" id="SSF46894">
    <property type="entry name" value="C-terminal effector domain of the bipartite response regulators"/>
    <property type="match status" value="1"/>
</dbReference>
<feature type="domain" description="OmpR/PhoB-type" evidence="9">
    <location>
        <begin position="121"/>
        <end position="219"/>
    </location>
</feature>
<evidence type="ECO:0000313" key="10">
    <source>
        <dbReference type="EMBL" id="PNU06863.1"/>
    </source>
</evidence>
<evidence type="ECO:0000256" key="4">
    <source>
        <dbReference type="ARBA" id="ARBA00023125"/>
    </source>
</evidence>
<dbReference type="PROSITE" id="PS51755">
    <property type="entry name" value="OMPR_PHOB"/>
    <property type="match status" value="1"/>
</dbReference>
<dbReference type="OrthoDB" id="9802426at2"/>
<dbReference type="GO" id="GO:0000156">
    <property type="term" value="F:phosphorelay response regulator activity"/>
    <property type="evidence" value="ECO:0007669"/>
    <property type="project" value="TreeGrafter"/>
</dbReference>
<evidence type="ECO:0000256" key="3">
    <source>
        <dbReference type="ARBA" id="ARBA00023015"/>
    </source>
</evidence>
<protein>
    <submittedName>
        <fullName evidence="10">DNA-binding response regulator</fullName>
    </submittedName>
</protein>
<keyword evidence="1 6" id="KW-0597">Phosphoprotein</keyword>
<evidence type="ECO:0000256" key="2">
    <source>
        <dbReference type="ARBA" id="ARBA00023012"/>
    </source>
</evidence>
<dbReference type="EMBL" id="LYMM01000001">
    <property type="protein sequence ID" value="PNU06863.1"/>
    <property type="molecule type" value="Genomic_DNA"/>
</dbReference>
<dbReference type="GO" id="GO:0005829">
    <property type="term" value="C:cytosol"/>
    <property type="evidence" value="ECO:0007669"/>
    <property type="project" value="TreeGrafter"/>
</dbReference>
<dbReference type="InterPro" id="IPR001789">
    <property type="entry name" value="Sig_transdc_resp-reg_receiver"/>
</dbReference>
<evidence type="ECO:0000256" key="5">
    <source>
        <dbReference type="ARBA" id="ARBA00023163"/>
    </source>
</evidence>
<keyword evidence="3" id="KW-0805">Transcription regulation</keyword>
<reference evidence="10 11" key="1">
    <citation type="submission" date="2016-05" db="EMBL/GenBank/DDBJ databases">
        <title>Complete genome sequence of Novosphingobium guangzhouense SA925(T).</title>
        <authorList>
            <person name="Sha S."/>
        </authorList>
    </citation>
    <scope>NUCLEOTIDE SEQUENCE [LARGE SCALE GENOMIC DNA]</scope>
    <source>
        <strain evidence="10 11">SA925</strain>
    </source>
</reference>
<keyword evidence="11" id="KW-1185">Reference proteome</keyword>
<dbReference type="Pfam" id="PF00072">
    <property type="entry name" value="Response_reg"/>
    <property type="match status" value="1"/>
</dbReference>
<comment type="caution">
    <text evidence="10">The sequence shown here is derived from an EMBL/GenBank/DDBJ whole genome shotgun (WGS) entry which is preliminary data.</text>
</comment>
<dbReference type="Gene3D" id="1.10.10.10">
    <property type="entry name" value="Winged helix-like DNA-binding domain superfamily/Winged helix DNA-binding domain"/>
    <property type="match status" value="1"/>
</dbReference>
<feature type="DNA-binding region" description="OmpR/PhoB-type" evidence="7">
    <location>
        <begin position="121"/>
        <end position="219"/>
    </location>
</feature>
<evidence type="ECO:0000256" key="7">
    <source>
        <dbReference type="PROSITE-ProRule" id="PRU01091"/>
    </source>
</evidence>
<dbReference type="FunFam" id="3.40.50.2300:FF:000002">
    <property type="entry name" value="DNA-binding response regulator PhoP"/>
    <property type="match status" value="1"/>
</dbReference>
<dbReference type="InterPro" id="IPR011006">
    <property type="entry name" value="CheY-like_superfamily"/>
</dbReference>
<evidence type="ECO:0000256" key="1">
    <source>
        <dbReference type="ARBA" id="ARBA00022553"/>
    </source>
</evidence>
<dbReference type="CDD" id="cd00383">
    <property type="entry name" value="trans_reg_C"/>
    <property type="match status" value="1"/>
</dbReference>
<dbReference type="GO" id="GO:0032993">
    <property type="term" value="C:protein-DNA complex"/>
    <property type="evidence" value="ECO:0007669"/>
    <property type="project" value="TreeGrafter"/>
</dbReference>
<feature type="modified residue" description="4-aspartylphosphate" evidence="6">
    <location>
        <position position="51"/>
    </location>
</feature>
<dbReference type="GO" id="GO:0000976">
    <property type="term" value="F:transcription cis-regulatory region binding"/>
    <property type="evidence" value="ECO:0007669"/>
    <property type="project" value="TreeGrafter"/>
</dbReference>
<dbReference type="Gene3D" id="6.10.250.690">
    <property type="match status" value="1"/>
</dbReference>
<evidence type="ECO:0000259" key="8">
    <source>
        <dbReference type="PROSITE" id="PS50110"/>
    </source>
</evidence>
<dbReference type="GO" id="GO:0006355">
    <property type="term" value="P:regulation of DNA-templated transcription"/>
    <property type="evidence" value="ECO:0007669"/>
    <property type="project" value="InterPro"/>
</dbReference>
<keyword evidence="5" id="KW-0804">Transcription</keyword>
<dbReference type="AlphaFoldDB" id="A0A2K2G743"/>
<evidence type="ECO:0000259" key="9">
    <source>
        <dbReference type="PROSITE" id="PS51755"/>
    </source>
</evidence>
<dbReference type="PANTHER" id="PTHR48111">
    <property type="entry name" value="REGULATOR OF RPOS"/>
    <property type="match status" value="1"/>
</dbReference>
<dbReference type="InterPro" id="IPR001867">
    <property type="entry name" value="OmpR/PhoB-type_DNA-bd"/>
</dbReference>
<evidence type="ECO:0000313" key="11">
    <source>
        <dbReference type="Proteomes" id="UP000236327"/>
    </source>
</evidence>
<dbReference type="PANTHER" id="PTHR48111:SF1">
    <property type="entry name" value="TWO-COMPONENT RESPONSE REGULATOR ORR33"/>
    <property type="match status" value="1"/>
</dbReference>
<sequence length="223" mass="24614">MRLLLVEDDADLRETIARALELAGHRTDALASGEEADAALRGGGYDLVVLDLGLPDIDGLDLLRRVRGRRDATPILILTARDAIDDRIAGLRAGADDYLVKPFALGELEARVEAIRRRLSGTVVRLANGPLEFDPETRQAFIDGRLLDLSLRETDVLEALISRVGEVLQKARLAQQMSNWDREVATNSVEVYVSRLRRKLAPHAVSIRTIHGLGYLMEHHGDG</sequence>
<name>A0A2K2G743_9SPHN</name>
<dbReference type="Proteomes" id="UP000236327">
    <property type="component" value="Unassembled WGS sequence"/>
</dbReference>
<dbReference type="PROSITE" id="PS50110">
    <property type="entry name" value="RESPONSE_REGULATORY"/>
    <property type="match status" value="1"/>
</dbReference>
<dbReference type="Pfam" id="PF00486">
    <property type="entry name" value="Trans_reg_C"/>
    <property type="match status" value="1"/>
</dbReference>
<dbReference type="InterPro" id="IPR039420">
    <property type="entry name" value="WalR-like"/>
</dbReference>
<accession>A0A2K2G743</accession>
<evidence type="ECO:0000256" key="6">
    <source>
        <dbReference type="PROSITE-ProRule" id="PRU00169"/>
    </source>
</evidence>
<dbReference type="InterPro" id="IPR016032">
    <property type="entry name" value="Sig_transdc_resp-reg_C-effctor"/>
</dbReference>
<dbReference type="SMART" id="SM00862">
    <property type="entry name" value="Trans_reg_C"/>
    <property type="match status" value="1"/>
</dbReference>
<organism evidence="10 11">
    <name type="scientific">Novosphingobium guangzhouense</name>
    <dbReference type="NCBI Taxonomy" id="1850347"/>
    <lineage>
        <taxon>Bacteria</taxon>
        <taxon>Pseudomonadati</taxon>
        <taxon>Pseudomonadota</taxon>
        <taxon>Alphaproteobacteria</taxon>
        <taxon>Sphingomonadales</taxon>
        <taxon>Sphingomonadaceae</taxon>
        <taxon>Novosphingobium</taxon>
    </lineage>
</organism>
<proteinExistence type="predicted"/>
<dbReference type="Gene3D" id="3.40.50.2300">
    <property type="match status" value="1"/>
</dbReference>
<dbReference type="CDD" id="cd17624">
    <property type="entry name" value="REC_OmpR_PmrA-like"/>
    <property type="match status" value="1"/>
</dbReference>
<dbReference type="InterPro" id="IPR036388">
    <property type="entry name" value="WH-like_DNA-bd_sf"/>
</dbReference>
<dbReference type="RefSeq" id="WP_103094153.1">
    <property type="nucleotide sequence ID" value="NZ_LYMM01000001.1"/>
</dbReference>
<dbReference type="SMART" id="SM00448">
    <property type="entry name" value="REC"/>
    <property type="match status" value="1"/>
</dbReference>
<dbReference type="SUPFAM" id="SSF52172">
    <property type="entry name" value="CheY-like"/>
    <property type="match status" value="1"/>
</dbReference>